<dbReference type="InterPro" id="IPR026699">
    <property type="entry name" value="Exosome_RNA_bind1/RRP40/RRP4"/>
</dbReference>
<dbReference type="CDD" id="cd22526">
    <property type="entry name" value="KH-I_Rrp40"/>
    <property type="match status" value="1"/>
</dbReference>
<dbReference type="Gene3D" id="3.30.1370.10">
    <property type="entry name" value="K Homology domain, type 1"/>
    <property type="match status" value="1"/>
</dbReference>
<dbReference type="GO" id="GO:0000177">
    <property type="term" value="C:cytoplasmic exosome (RNase complex)"/>
    <property type="evidence" value="ECO:0007669"/>
    <property type="project" value="TreeGrafter"/>
</dbReference>
<keyword evidence="3" id="KW-0271">Exosome</keyword>
<dbReference type="GO" id="GO:0000176">
    <property type="term" value="C:nuclear exosome (RNase complex)"/>
    <property type="evidence" value="ECO:0007669"/>
    <property type="project" value="TreeGrafter"/>
</dbReference>
<dbReference type="SUPFAM" id="SSF50249">
    <property type="entry name" value="Nucleic acid-binding proteins"/>
    <property type="match status" value="1"/>
</dbReference>
<dbReference type="SUPFAM" id="SSF54791">
    <property type="entry name" value="Eukaryotic type KH-domain (KH-domain type I)"/>
    <property type="match status" value="1"/>
</dbReference>
<evidence type="ECO:0000259" key="5">
    <source>
        <dbReference type="Pfam" id="PF15985"/>
    </source>
</evidence>
<dbReference type="PANTHER" id="PTHR21321">
    <property type="entry name" value="PNAS-3 RELATED"/>
    <property type="match status" value="1"/>
</dbReference>
<keyword evidence="2" id="KW-0963">Cytoplasm</keyword>
<name>A0A2T0FJY5_9ASCO</name>
<sequence length="211" mass="23233">MLLPGDKIVAEQRLGPGIIAPPLEEPRVVLAGEDSWSDKVVFINTNTKRYTPANRDYVVGVISQRLADVYRVRLQEYSKPVRLSHLAFQGATKKNKPNLNAGDVVYGRITHCDKDTEVEMECVDSSSGKAMGFGQLKEGSIISVGLGYARKLLFDGHPVLDAIGAKHQYELAIGMNGRIWVKANDDKTTLAIRNWIKEAETKGAQAVNLVK</sequence>
<dbReference type="Proteomes" id="UP000238350">
    <property type="component" value="Unassembled WGS sequence"/>
</dbReference>
<dbReference type="InterPro" id="IPR049469">
    <property type="entry name" value="RRP40_KH-I"/>
</dbReference>
<dbReference type="Pfam" id="PF15985">
    <property type="entry name" value="KH_6"/>
    <property type="match status" value="1"/>
</dbReference>
<dbReference type="FunFam" id="2.40.50.140:FF:000127">
    <property type="entry name" value="Exosome complex component RRP40"/>
    <property type="match status" value="1"/>
</dbReference>
<dbReference type="Gene3D" id="2.40.50.140">
    <property type="entry name" value="Nucleic acid-binding proteins"/>
    <property type="match status" value="1"/>
</dbReference>
<dbReference type="GO" id="GO:0071051">
    <property type="term" value="P:poly(A)-dependent snoRNA 3'-end processing"/>
    <property type="evidence" value="ECO:0007669"/>
    <property type="project" value="TreeGrafter"/>
</dbReference>
<evidence type="ECO:0000256" key="4">
    <source>
        <dbReference type="ARBA" id="ARBA00022884"/>
    </source>
</evidence>
<accession>A0A2T0FJY5</accession>
<feature type="domain" description="K Homology" evidence="5">
    <location>
        <begin position="139"/>
        <end position="186"/>
    </location>
</feature>
<dbReference type="InterPro" id="IPR036612">
    <property type="entry name" value="KH_dom_type_1_sf"/>
</dbReference>
<evidence type="ECO:0000256" key="3">
    <source>
        <dbReference type="ARBA" id="ARBA00022835"/>
    </source>
</evidence>
<evidence type="ECO:0000256" key="1">
    <source>
        <dbReference type="ARBA" id="ARBA00004123"/>
    </source>
</evidence>
<dbReference type="AlphaFoldDB" id="A0A2T0FJY5"/>
<comment type="subcellular location">
    <subcellularLocation>
        <location evidence="1">Nucleus</location>
    </subcellularLocation>
</comment>
<dbReference type="GO" id="GO:0071038">
    <property type="term" value="P:TRAMP-dependent tRNA surveillance pathway"/>
    <property type="evidence" value="ECO:0007669"/>
    <property type="project" value="TreeGrafter"/>
</dbReference>
<dbReference type="PANTHER" id="PTHR21321:SF1">
    <property type="entry name" value="EXOSOME COMPLEX COMPONENT RRP40"/>
    <property type="match status" value="1"/>
</dbReference>
<organism evidence="6 7">
    <name type="scientific">Wickerhamiella sorbophila</name>
    <dbReference type="NCBI Taxonomy" id="45607"/>
    <lineage>
        <taxon>Eukaryota</taxon>
        <taxon>Fungi</taxon>
        <taxon>Dikarya</taxon>
        <taxon>Ascomycota</taxon>
        <taxon>Saccharomycotina</taxon>
        <taxon>Dipodascomycetes</taxon>
        <taxon>Dipodascales</taxon>
        <taxon>Trichomonascaceae</taxon>
        <taxon>Wickerhamiella</taxon>
    </lineage>
</organism>
<dbReference type="GO" id="GO:0071034">
    <property type="term" value="P:CUT catabolic process"/>
    <property type="evidence" value="ECO:0007669"/>
    <property type="project" value="TreeGrafter"/>
</dbReference>
<evidence type="ECO:0000256" key="2">
    <source>
        <dbReference type="ARBA" id="ARBA00022490"/>
    </source>
</evidence>
<dbReference type="RefSeq" id="XP_024665246.1">
    <property type="nucleotide sequence ID" value="XM_024809478.1"/>
</dbReference>
<dbReference type="GO" id="GO:0071035">
    <property type="term" value="P:nuclear polyadenylation-dependent rRNA catabolic process"/>
    <property type="evidence" value="ECO:0007669"/>
    <property type="project" value="TreeGrafter"/>
</dbReference>
<gene>
    <name evidence="6" type="ORF">B9G98_02921</name>
</gene>
<reference evidence="6 7" key="1">
    <citation type="submission" date="2017-04" db="EMBL/GenBank/DDBJ databases">
        <title>Genome sequencing of [Candida] sorbophila.</title>
        <authorList>
            <person name="Ahn J.O."/>
        </authorList>
    </citation>
    <scope>NUCLEOTIDE SEQUENCE [LARGE SCALE GENOMIC DNA]</scope>
    <source>
        <strain evidence="6 7">DS02</strain>
    </source>
</reference>
<dbReference type="GeneID" id="36516669"/>
<keyword evidence="7" id="KW-1185">Reference proteome</keyword>
<dbReference type="Pfam" id="PF21262">
    <property type="entry name" value="RRP40_S1"/>
    <property type="match status" value="1"/>
</dbReference>
<evidence type="ECO:0000313" key="6">
    <source>
        <dbReference type="EMBL" id="PRT55301.1"/>
    </source>
</evidence>
<dbReference type="GO" id="GO:0000467">
    <property type="term" value="P:exonucleolytic trimming to generate mature 3'-end of 5.8S rRNA from tricistronic rRNA transcript (SSU-rRNA, 5.8S rRNA, LSU-rRNA)"/>
    <property type="evidence" value="ECO:0007669"/>
    <property type="project" value="TreeGrafter"/>
</dbReference>
<protein>
    <submittedName>
        <fullName evidence="6">Exosome complex component RRP40</fullName>
    </submittedName>
</protein>
<proteinExistence type="predicted"/>
<dbReference type="EMBL" id="NDIQ01000021">
    <property type="protein sequence ID" value="PRT55301.1"/>
    <property type="molecule type" value="Genomic_DNA"/>
</dbReference>
<dbReference type="GO" id="GO:0003723">
    <property type="term" value="F:RNA binding"/>
    <property type="evidence" value="ECO:0007669"/>
    <property type="project" value="UniProtKB-KW"/>
</dbReference>
<comment type="caution">
    <text evidence="6">The sequence shown here is derived from an EMBL/GenBank/DDBJ whole genome shotgun (WGS) entry which is preliminary data.</text>
</comment>
<keyword evidence="4" id="KW-0694">RNA-binding</keyword>
<dbReference type="STRING" id="45607.A0A2T0FJY5"/>
<dbReference type="InterPro" id="IPR004088">
    <property type="entry name" value="KH_dom_type_1"/>
</dbReference>
<dbReference type="OrthoDB" id="340500at2759"/>
<dbReference type="GO" id="GO:0034475">
    <property type="term" value="P:U4 snRNA 3'-end processing"/>
    <property type="evidence" value="ECO:0007669"/>
    <property type="project" value="TreeGrafter"/>
</dbReference>
<dbReference type="InterPro" id="IPR012340">
    <property type="entry name" value="NA-bd_OB-fold"/>
</dbReference>
<evidence type="ECO:0000313" key="7">
    <source>
        <dbReference type="Proteomes" id="UP000238350"/>
    </source>
</evidence>